<dbReference type="Proteomes" id="UP001652542">
    <property type="component" value="Unassembled WGS sequence"/>
</dbReference>
<dbReference type="InterPro" id="IPR021478">
    <property type="entry name" value="DUF3131"/>
</dbReference>
<dbReference type="Pfam" id="PF11329">
    <property type="entry name" value="DUF3131"/>
    <property type="match status" value="1"/>
</dbReference>
<evidence type="ECO:0000313" key="2">
    <source>
        <dbReference type="EMBL" id="MCV2868879.1"/>
    </source>
</evidence>
<feature type="domain" description="DUF3131" evidence="1">
    <location>
        <begin position="438"/>
        <end position="799"/>
    </location>
</feature>
<proteinExistence type="predicted"/>
<reference evidence="2 3" key="1">
    <citation type="submission" date="2022-10" db="EMBL/GenBank/DDBJ databases">
        <title>Defluviimonas sp. nov., isolated from ocean surface water.</title>
        <authorList>
            <person name="He W."/>
            <person name="Wang L."/>
            <person name="Zhang D.-F."/>
        </authorList>
    </citation>
    <scope>NUCLEOTIDE SEQUENCE [LARGE SCALE GENOMIC DNA]</scope>
    <source>
        <strain evidence="2 3">WL0002</strain>
    </source>
</reference>
<sequence length="806" mass="86356">MATPDGLEAVLEPLLVASVPIALVLSPEALGSAGSRGAAALVRHLVTGFPQLVEPVLALPGLSGMSPYFQRRTASEALAGLNALLSDGAADTEAGVTPLAPLTVATAASGQVNFDPLRALGIRQVIDTAANGMVTSTGCASRTICMLGGARLDLVSEADADRWIARTLAKPGWAMIVLDLTGSQGLEPDVLRRRAELIVAAIEGDVQAGHRFVSLPRAQIGWFGSSQPRRIALRLARPDAGDEVAAKAFAEMRNALLSKGVPHSIAGKPWDGASSDDCLALELTDTADARKWVADRPEADPVCAVERAGGNAPPALAAGVDLVLGGRAWPSFDGTGPFRIGETRLLERPGDEDIARLRDAVIVLDDDAYVQAEARERSLAAVESLCCESDTVLSDVPDLAAAIIAPDPLFEVLRDTYRQPPEPPSGPDGLSGEELLADARQAWQFFERYSRVESGLCVATAHEAEGATYLHQELTMWDLASLLAAIMSAHELALITDAEFASRAGRIVAAIPSAQVGEWRLPAAVISAGSASILSNDFNACDTGRLLSVLRELDMHPLTQGIAAEVVGRWHLDAVISDGRVHSVVGGRMVDQSQTHCSHYTARAFRHWGLPLRSPYMVAEDGTVMDRQMRLMQRVAEIGPFGAEPLLLEAVEMPVSEPSSFLADVLLDQQRRTFERTGELLCVSESPLDRAPWFMYQGLSLATPGQPWVVSTVDNAREWQAESFRREVLLVNTKASYLWAAVRPGAFSNKLARHVRERARFDGGGFCPGVFSASGEPMKGYVDVNTNGIMLQAIAYILRGRKPRFD</sequence>
<evidence type="ECO:0000259" key="1">
    <source>
        <dbReference type="Pfam" id="PF11329"/>
    </source>
</evidence>
<accession>A0ABT2ZCM9</accession>
<keyword evidence="3" id="KW-1185">Reference proteome</keyword>
<organism evidence="2 3">
    <name type="scientific">Albidovulum marisflavi</name>
    <dbReference type="NCBI Taxonomy" id="2984159"/>
    <lineage>
        <taxon>Bacteria</taxon>
        <taxon>Pseudomonadati</taxon>
        <taxon>Pseudomonadota</taxon>
        <taxon>Alphaproteobacteria</taxon>
        <taxon>Rhodobacterales</taxon>
        <taxon>Paracoccaceae</taxon>
        <taxon>Albidovulum</taxon>
    </lineage>
</organism>
<protein>
    <submittedName>
        <fullName evidence="2">DUF3131 domain-containing protein</fullName>
    </submittedName>
</protein>
<evidence type="ECO:0000313" key="3">
    <source>
        <dbReference type="Proteomes" id="UP001652542"/>
    </source>
</evidence>
<comment type="caution">
    <text evidence="2">The sequence shown here is derived from an EMBL/GenBank/DDBJ whole genome shotgun (WGS) entry which is preliminary data.</text>
</comment>
<dbReference type="RefSeq" id="WP_263734543.1">
    <property type="nucleotide sequence ID" value="NZ_JAOWKY010000002.1"/>
</dbReference>
<gene>
    <name evidence="2" type="ORF">OEW28_09585</name>
</gene>
<dbReference type="EMBL" id="JAOWKY010000002">
    <property type="protein sequence ID" value="MCV2868879.1"/>
    <property type="molecule type" value="Genomic_DNA"/>
</dbReference>
<name>A0ABT2ZCM9_9RHOB</name>